<keyword evidence="3 10" id="KW-0813">Transport</keyword>
<dbReference type="InterPro" id="IPR002067">
    <property type="entry name" value="MCP"/>
</dbReference>
<dbReference type="GO" id="GO:0055085">
    <property type="term" value="P:transmembrane transport"/>
    <property type="evidence" value="ECO:0007669"/>
    <property type="project" value="InterPro"/>
</dbReference>
<keyword evidence="5" id="KW-0677">Repeat</keyword>
<evidence type="ECO:0000256" key="5">
    <source>
        <dbReference type="ARBA" id="ARBA00022737"/>
    </source>
</evidence>
<proteinExistence type="inferred from homology"/>
<feature type="transmembrane region" description="Helical" evidence="11">
    <location>
        <begin position="209"/>
        <end position="227"/>
    </location>
</feature>
<dbReference type="eggNOG" id="KOG0760">
    <property type="taxonomic scope" value="Eukaryota"/>
</dbReference>
<feature type="transmembrane region" description="Helical" evidence="11">
    <location>
        <begin position="106"/>
        <end position="126"/>
    </location>
</feature>
<organism evidence="13 14">
    <name type="scientific">Allomyces macrogynus (strain ATCC 38327)</name>
    <name type="common">Allomyces javanicus var. macrogynus</name>
    <dbReference type="NCBI Taxonomy" id="578462"/>
    <lineage>
        <taxon>Eukaryota</taxon>
        <taxon>Fungi</taxon>
        <taxon>Fungi incertae sedis</taxon>
        <taxon>Blastocladiomycota</taxon>
        <taxon>Blastocladiomycetes</taxon>
        <taxon>Blastocladiales</taxon>
        <taxon>Blastocladiaceae</taxon>
        <taxon>Allomyces</taxon>
    </lineage>
</organism>
<dbReference type="Pfam" id="PF00153">
    <property type="entry name" value="Mito_carr"/>
    <property type="match status" value="3"/>
</dbReference>
<reference evidence="14" key="2">
    <citation type="submission" date="2009-11" db="EMBL/GenBank/DDBJ databases">
        <title>The Genome Sequence of Allomyces macrogynus strain ATCC 38327.</title>
        <authorList>
            <consortium name="The Broad Institute Genome Sequencing Platform"/>
            <person name="Russ C."/>
            <person name="Cuomo C."/>
            <person name="Shea T."/>
            <person name="Young S.K."/>
            <person name="Zeng Q."/>
            <person name="Koehrsen M."/>
            <person name="Haas B."/>
            <person name="Borodovsky M."/>
            <person name="Guigo R."/>
            <person name="Alvarado L."/>
            <person name="Berlin A."/>
            <person name="Borenstein D."/>
            <person name="Chen Z."/>
            <person name="Engels R."/>
            <person name="Freedman E."/>
            <person name="Gellesch M."/>
            <person name="Goldberg J."/>
            <person name="Griggs A."/>
            <person name="Gujja S."/>
            <person name="Heiman D."/>
            <person name="Hepburn T."/>
            <person name="Howarth C."/>
            <person name="Jen D."/>
            <person name="Larson L."/>
            <person name="Lewis B."/>
            <person name="Mehta T."/>
            <person name="Park D."/>
            <person name="Pearson M."/>
            <person name="Roberts A."/>
            <person name="Saif S."/>
            <person name="Shenoy N."/>
            <person name="Sisk P."/>
            <person name="Stolte C."/>
            <person name="Sykes S."/>
            <person name="Walk T."/>
            <person name="White J."/>
            <person name="Yandava C."/>
            <person name="Burger G."/>
            <person name="Gray M.W."/>
            <person name="Holland P.W.H."/>
            <person name="King N."/>
            <person name="Lang F.B.F."/>
            <person name="Roger A.J."/>
            <person name="Ruiz-Trillo I."/>
            <person name="Lander E."/>
            <person name="Nusbaum C."/>
        </authorList>
    </citation>
    <scope>NUCLEOTIDE SEQUENCE [LARGE SCALE GENOMIC DNA]</scope>
    <source>
        <strain evidence="14">ATCC 38327</strain>
    </source>
</reference>
<dbReference type="Gene3D" id="1.50.40.10">
    <property type="entry name" value="Mitochondrial carrier domain"/>
    <property type="match status" value="2"/>
</dbReference>
<feature type="repeat" description="Solcar" evidence="9">
    <location>
        <begin position="3"/>
        <end position="90"/>
    </location>
</feature>
<evidence type="ECO:0008006" key="15">
    <source>
        <dbReference type="Google" id="ProtNLM"/>
    </source>
</evidence>
<feature type="signal peptide" evidence="12">
    <location>
        <begin position="1"/>
        <end position="18"/>
    </location>
</feature>
<comment type="similarity">
    <text evidence="2 10">Belongs to the mitochondrial carrier (TC 2.A.29) family.</text>
</comment>
<evidence type="ECO:0000256" key="7">
    <source>
        <dbReference type="ARBA" id="ARBA00023128"/>
    </source>
</evidence>
<evidence type="ECO:0000313" key="14">
    <source>
        <dbReference type="Proteomes" id="UP000054350"/>
    </source>
</evidence>
<accession>A0A0L0S5C6</accession>
<feature type="transmembrane region" description="Helical" evidence="11">
    <location>
        <begin position="252"/>
        <end position="269"/>
    </location>
</feature>
<name>A0A0L0S5C6_ALLM3</name>
<evidence type="ECO:0000256" key="2">
    <source>
        <dbReference type="ARBA" id="ARBA00006375"/>
    </source>
</evidence>
<dbReference type="EMBL" id="GG745332">
    <property type="protein sequence ID" value="KNE57660.1"/>
    <property type="molecule type" value="Genomic_DNA"/>
</dbReference>
<evidence type="ECO:0000313" key="13">
    <source>
        <dbReference type="EMBL" id="KNE57660.1"/>
    </source>
</evidence>
<dbReference type="PANTHER" id="PTHR45667">
    <property type="entry name" value="S-ADENOSYLMETHIONINE MITOCHONDRIAL CARRIER PROTEIN"/>
    <property type="match status" value="1"/>
</dbReference>
<dbReference type="AlphaFoldDB" id="A0A0L0S5C6"/>
<dbReference type="OMA" id="RIQACTH"/>
<protein>
    <recommendedName>
        <fullName evidence="15">Mitochondrial carrier</fullName>
    </recommendedName>
</protein>
<dbReference type="VEuPathDB" id="FungiDB:AMAG_04523"/>
<dbReference type="PRINTS" id="PR00926">
    <property type="entry name" value="MITOCARRIER"/>
</dbReference>
<evidence type="ECO:0000256" key="3">
    <source>
        <dbReference type="ARBA" id="ARBA00022448"/>
    </source>
</evidence>
<dbReference type="GO" id="GO:0031966">
    <property type="term" value="C:mitochondrial membrane"/>
    <property type="evidence" value="ECO:0007669"/>
    <property type="project" value="UniProtKB-SubCell"/>
</dbReference>
<evidence type="ECO:0000256" key="9">
    <source>
        <dbReference type="PROSITE-ProRule" id="PRU00282"/>
    </source>
</evidence>
<dbReference type="SUPFAM" id="SSF103506">
    <property type="entry name" value="Mitochondrial carrier"/>
    <property type="match status" value="1"/>
</dbReference>
<evidence type="ECO:0000256" key="6">
    <source>
        <dbReference type="ARBA" id="ARBA00022989"/>
    </source>
</evidence>
<dbReference type="Proteomes" id="UP000054350">
    <property type="component" value="Unassembled WGS sequence"/>
</dbReference>
<keyword evidence="4 9" id="KW-0812">Transmembrane</keyword>
<feature type="chain" id="PRO_5005547905" description="Mitochondrial carrier" evidence="12">
    <location>
        <begin position="19"/>
        <end position="333"/>
    </location>
</feature>
<dbReference type="InterPro" id="IPR018108">
    <property type="entry name" value="MCP_transmembrane"/>
</dbReference>
<dbReference type="PROSITE" id="PS50920">
    <property type="entry name" value="SOLCAR"/>
    <property type="match status" value="3"/>
</dbReference>
<keyword evidence="12" id="KW-0732">Signal</keyword>
<comment type="subcellular location">
    <subcellularLocation>
        <location evidence="1">Mitochondrion membrane</location>
        <topology evidence="1">Multi-pass membrane protein</topology>
    </subcellularLocation>
</comment>
<evidence type="ECO:0000256" key="8">
    <source>
        <dbReference type="ARBA" id="ARBA00023136"/>
    </source>
</evidence>
<keyword evidence="14" id="KW-1185">Reference proteome</keyword>
<feature type="repeat" description="Solcar" evidence="9">
    <location>
        <begin position="103"/>
        <end position="234"/>
    </location>
</feature>
<evidence type="ECO:0000256" key="12">
    <source>
        <dbReference type="SAM" id="SignalP"/>
    </source>
</evidence>
<gene>
    <name evidence="13" type="ORF">AMAG_04523</name>
</gene>
<evidence type="ECO:0000256" key="4">
    <source>
        <dbReference type="ARBA" id="ARBA00022692"/>
    </source>
</evidence>
<keyword evidence="7" id="KW-0496">Mitochondrion</keyword>
<reference evidence="13 14" key="1">
    <citation type="submission" date="2009-11" db="EMBL/GenBank/DDBJ databases">
        <title>Annotation of Allomyces macrogynus ATCC 38327.</title>
        <authorList>
            <consortium name="The Broad Institute Genome Sequencing Platform"/>
            <person name="Russ C."/>
            <person name="Cuomo C."/>
            <person name="Burger G."/>
            <person name="Gray M.W."/>
            <person name="Holland P.W.H."/>
            <person name="King N."/>
            <person name="Lang F.B.F."/>
            <person name="Roger A.J."/>
            <person name="Ruiz-Trillo I."/>
            <person name="Young S.K."/>
            <person name="Zeng Q."/>
            <person name="Gargeya S."/>
            <person name="Fitzgerald M."/>
            <person name="Haas B."/>
            <person name="Abouelleil A."/>
            <person name="Alvarado L."/>
            <person name="Arachchi H.M."/>
            <person name="Berlin A."/>
            <person name="Chapman S.B."/>
            <person name="Gearin G."/>
            <person name="Goldberg J."/>
            <person name="Griggs A."/>
            <person name="Gujja S."/>
            <person name="Hansen M."/>
            <person name="Heiman D."/>
            <person name="Howarth C."/>
            <person name="Larimer J."/>
            <person name="Lui A."/>
            <person name="MacDonald P.J.P."/>
            <person name="McCowen C."/>
            <person name="Montmayeur A."/>
            <person name="Murphy C."/>
            <person name="Neiman D."/>
            <person name="Pearson M."/>
            <person name="Priest M."/>
            <person name="Roberts A."/>
            <person name="Saif S."/>
            <person name="Shea T."/>
            <person name="Sisk P."/>
            <person name="Stolte C."/>
            <person name="Sykes S."/>
            <person name="Wortman J."/>
            <person name="Nusbaum C."/>
            <person name="Birren B."/>
        </authorList>
    </citation>
    <scope>NUCLEOTIDE SEQUENCE [LARGE SCALE GENOMIC DNA]</scope>
    <source>
        <strain evidence="13 14">ATCC 38327</strain>
    </source>
</reference>
<dbReference type="InterPro" id="IPR023395">
    <property type="entry name" value="MCP_dom_sf"/>
</dbReference>
<evidence type="ECO:0000256" key="1">
    <source>
        <dbReference type="ARBA" id="ARBA00004225"/>
    </source>
</evidence>
<dbReference type="OrthoDB" id="250329at2759"/>
<feature type="transmembrane region" description="Helical" evidence="11">
    <location>
        <begin position="62"/>
        <end position="83"/>
    </location>
</feature>
<sequence>MVEFFSVNLIASSVAALAARMTTHPMDTVKTRIQADAGLRETPVGARTALLDIFRSEGLRGLYRGLPVALVFSVPAVSVYLYAYDETKRVLAAGVGPVQVAETSPVAHFTAAVLAEMLSGLFWTPLEMVKNRQQMGHGKTYIDAPLAVPRSRHPSMSSIGSSATAPLLETGIQRQSYSSLPRAASGDLSALAIARRIYQQRGIVGFQKGYWLSLCVFVPYSVAYFLSYEQLKSLYSTHVLDRPLTSDTKLPFSAYLMCAGVSGSLAASISNPLDRVRTIVQVSNKRPSAWTVIRQLAREEGWWKGATRGLVPRVVWVVPSVVISMTVYEMLKV</sequence>
<feature type="repeat" description="Solcar" evidence="9">
    <location>
        <begin position="254"/>
        <end position="333"/>
    </location>
</feature>
<keyword evidence="6 11" id="KW-1133">Transmembrane helix</keyword>
<evidence type="ECO:0000256" key="10">
    <source>
        <dbReference type="RuleBase" id="RU000488"/>
    </source>
</evidence>
<evidence type="ECO:0000256" key="11">
    <source>
        <dbReference type="SAM" id="Phobius"/>
    </source>
</evidence>
<keyword evidence="8 9" id="KW-0472">Membrane</keyword>
<dbReference type="STRING" id="578462.A0A0L0S5C6"/>